<keyword evidence="3" id="KW-1185">Reference proteome</keyword>
<evidence type="ECO:0000256" key="1">
    <source>
        <dbReference type="SAM" id="MobiDB-lite"/>
    </source>
</evidence>
<reference evidence="2 3" key="1">
    <citation type="submission" date="2017-04" db="EMBL/GenBank/DDBJ databases">
        <title>Draft genome sequence of Tuber borchii Vittad., a whitish edible truffle.</title>
        <authorList>
            <consortium name="DOE Joint Genome Institute"/>
            <person name="Murat C."/>
            <person name="Kuo A."/>
            <person name="Barry K.W."/>
            <person name="Clum A."/>
            <person name="Dockter R.B."/>
            <person name="Fauchery L."/>
            <person name="Iotti M."/>
            <person name="Kohler A."/>
            <person name="Labutti K."/>
            <person name="Lindquist E.A."/>
            <person name="Lipzen A."/>
            <person name="Ohm R.A."/>
            <person name="Wang M."/>
            <person name="Grigoriev I.V."/>
            <person name="Zambonelli A."/>
            <person name="Martin F.M."/>
        </authorList>
    </citation>
    <scope>NUCLEOTIDE SEQUENCE [LARGE SCALE GENOMIC DNA]</scope>
    <source>
        <strain evidence="2 3">Tbo3840</strain>
    </source>
</reference>
<evidence type="ECO:0000313" key="3">
    <source>
        <dbReference type="Proteomes" id="UP000244722"/>
    </source>
</evidence>
<dbReference type="STRING" id="42251.A0A2T6ZFC1"/>
<gene>
    <name evidence="2" type="ORF">B9Z19DRAFT_1068396</name>
</gene>
<feature type="compositionally biased region" description="Basic and acidic residues" evidence="1">
    <location>
        <begin position="127"/>
        <end position="136"/>
    </location>
</feature>
<name>A0A2T6ZFC1_TUBBO</name>
<accession>A0A2T6ZFC1</accession>
<organism evidence="2 3">
    <name type="scientific">Tuber borchii</name>
    <name type="common">White truffle</name>
    <dbReference type="NCBI Taxonomy" id="42251"/>
    <lineage>
        <taxon>Eukaryota</taxon>
        <taxon>Fungi</taxon>
        <taxon>Dikarya</taxon>
        <taxon>Ascomycota</taxon>
        <taxon>Pezizomycotina</taxon>
        <taxon>Pezizomycetes</taxon>
        <taxon>Pezizales</taxon>
        <taxon>Tuberaceae</taxon>
        <taxon>Tuber</taxon>
    </lineage>
</organism>
<comment type="caution">
    <text evidence="2">The sequence shown here is derived from an EMBL/GenBank/DDBJ whole genome shotgun (WGS) entry which is preliminary data.</text>
</comment>
<proteinExistence type="predicted"/>
<dbReference type="EMBL" id="NESQ01000317">
    <property type="protein sequence ID" value="PUU74185.1"/>
    <property type="molecule type" value="Genomic_DNA"/>
</dbReference>
<dbReference type="Proteomes" id="UP000244722">
    <property type="component" value="Unassembled WGS sequence"/>
</dbReference>
<evidence type="ECO:0000313" key="2">
    <source>
        <dbReference type="EMBL" id="PUU74185.1"/>
    </source>
</evidence>
<sequence length="149" mass="17550">MFLSLNLKRKSTKLSRRARPKPETIFAMFRKLNYYHRKELLGNREQSSLIPQGRVKYYVKRYKNQKEATKKDRTVAHFRQALEINTHNFRASGKSRGDEQLRDVRIQLQDKLKKMKGRTVSYRAKGTRSEIYESHKGPKPIGKAPTGRT</sequence>
<protein>
    <submittedName>
        <fullName evidence="2">Uncharacterized protein</fullName>
    </submittedName>
</protein>
<feature type="region of interest" description="Disordered" evidence="1">
    <location>
        <begin position="117"/>
        <end position="149"/>
    </location>
</feature>
<dbReference type="AlphaFoldDB" id="A0A2T6ZFC1"/>